<organism evidence="1 2">
    <name type="scientific">Micromonospora ureilytica</name>
    <dbReference type="NCBI Taxonomy" id="709868"/>
    <lineage>
        <taxon>Bacteria</taxon>
        <taxon>Bacillati</taxon>
        <taxon>Actinomycetota</taxon>
        <taxon>Actinomycetes</taxon>
        <taxon>Micromonosporales</taxon>
        <taxon>Micromonosporaceae</taxon>
        <taxon>Micromonospora</taxon>
    </lineage>
</organism>
<dbReference type="RefSeq" id="WP_196926086.1">
    <property type="nucleotide sequence ID" value="NZ_JADOTX010000001.1"/>
</dbReference>
<dbReference type="EMBL" id="JADOTX010000001">
    <property type="protein sequence ID" value="MBG6064977.1"/>
    <property type="molecule type" value="Genomic_DNA"/>
</dbReference>
<comment type="caution">
    <text evidence="1">The sequence shown here is derived from an EMBL/GenBank/DDBJ whole genome shotgun (WGS) entry which is preliminary data.</text>
</comment>
<accession>A0ABS0JD60</accession>
<dbReference type="Proteomes" id="UP000614915">
    <property type="component" value="Unassembled WGS sequence"/>
</dbReference>
<protein>
    <submittedName>
        <fullName evidence="1">Uncharacterized protein</fullName>
    </submittedName>
</protein>
<name>A0ABS0JD60_9ACTN</name>
<gene>
    <name evidence="1" type="ORF">IW248_001264</name>
</gene>
<evidence type="ECO:0000313" key="2">
    <source>
        <dbReference type="Proteomes" id="UP000614915"/>
    </source>
</evidence>
<keyword evidence="2" id="KW-1185">Reference proteome</keyword>
<proteinExistence type="predicted"/>
<reference evidence="1 2" key="1">
    <citation type="submission" date="2020-11" db="EMBL/GenBank/DDBJ databases">
        <title>Sequencing the genomes of 1000 actinobacteria strains.</title>
        <authorList>
            <person name="Klenk H.-P."/>
        </authorList>
    </citation>
    <scope>NUCLEOTIDE SEQUENCE [LARGE SCALE GENOMIC DNA]</scope>
    <source>
        <strain evidence="1 2">DSM 101692</strain>
    </source>
</reference>
<evidence type="ECO:0000313" key="1">
    <source>
        <dbReference type="EMBL" id="MBG6064977.1"/>
    </source>
</evidence>
<sequence length="228" mass="25554">MSFDLYVWHEDQPVTAAEARVKLERWGDGAQEVFAAHPAVGRFYDALLDRFPPLESLGDDDIDRLGVWSMTPERSDAILNLSCIWSRADEVGAAVLTLAAKHGLICYEPGYHVINPNAPGHAALFTLSSESLPTIPDPDARRLEWIIGKVGKNNSYVILERADGWFVQVGYGDAAGVPAGTYALEYQEGSNDRHFRCQTTDREAALRLMQEFRAGDGRWKRRHLWEPL</sequence>